<dbReference type="SFLD" id="SFLDS00029">
    <property type="entry name" value="Radical_SAM"/>
    <property type="match status" value="1"/>
</dbReference>
<protein>
    <submittedName>
        <fullName evidence="7">Radical SAM protein</fullName>
    </submittedName>
</protein>
<reference evidence="7" key="2">
    <citation type="submission" date="2021-04" db="EMBL/GenBank/DDBJ databases">
        <authorList>
            <person name="Gilroy R."/>
        </authorList>
    </citation>
    <scope>NUCLEOTIDE SEQUENCE</scope>
    <source>
        <strain evidence="7">811</strain>
    </source>
</reference>
<gene>
    <name evidence="7" type="ORF">H9741_06400</name>
</gene>
<dbReference type="PANTHER" id="PTHR43075:SF1">
    <property type="entry name" value="FORMATE LYASE ACTIVATING ENZYME, PUTATIVE (AFU_ORTHOLOGUE AFUA_2G15630)-RELATED"/>
    <property type="match status" value="1"/>
</dbReference>
<evidence type="ECO:0000259" key="6">
    <source>
        <dbReference type="Pfam" id="PF04055"/>
    </source>
</evidence>
<dbReference type="GO" id="GO:0046872">
    <property type="term" value="F:metal ion binding"/>
    <property type="evidence" value="ECO:0007669"/>
    <property type="project" value="UniProtKB-KW"/>
</dbReference>
<evidence type="ECO:0000256" key="4">
    <source>
        <dbReference type="ARBA" id="ARBA00023014"/>
    </source>
</evidence>
<evidence type="ECO:0000256" key="2">
    <source>
        <dbReference type="ARBA" id="ARBA00022723"/>
    </source>
</evidence>
<dbReference type="InterPro" id="IPR016431">
    <property type="entry name" value="Pyrv-formate_lyase-activ_prd"/>
</dbReference>
<dbReference type="InterPro" id="IPR040085">
    <property type="entry name" value="MJ0674-like"/>
</dbReference>
<dbReference type="Proteomes" id="UP000824204">
    <property type="component" value="Unassembled WGS sequence"/>
</dbReference>
<dbReference type="PANTHER" id="PTHR43075">
    <property type="entry name" value="FORMATE LYASE ACTIVATING ENZYME, PUTATIVE (AFU_ORTHOLOGUE AFUA_2G15630)-RELATED"/>
    <property type="match status" value="1"/>
</dbReference>
<dbReference type="GO" id="GO:0051536">
    <property type="term" value="F:iron-sulfur cluster binding"/>
    <property type="evidence" value="ECO:0007669"/>
    <property type="project" value="UniProtKB-KW"/>
</dbReference>
<dbReference type="Gene3D" id="3.20.20.70">
    <property type="entry name" value="Aldolase class I"/>
    <property type="match status" value="1"/>
</dbReference>
<keyword evidence="4 5" id="KW-0411">Iron-sulfur</keyword>
<dbReference type="InterPro" id="IPR013785">
    <property type="entry name" value="Aldolase_TIM"/>
</dbReference>
<name>A0A9D2AGJ0_9FIRM</name>
<dbReference type="EMBL" id="DXFX01000081">
    <property type="protein sequence ID" value="HIX08080.1"/>
    <property type="molecule type" value="Genomic_DNA"/>
</dbReference>
<accession>A0A9D2AGJ0</accession>
<comment type="caution">
    <text evidence="7">The sequence shown here is derived from an EMBL/GenBank/DDBJ whole genome shotgun (WGS) entry which is preliminary data.</text>
</comment>
<comment type="cofactor">
    <cofactor evidence="5">
        <name>[4Fe-4S] cluster</name>
        <dbReference type="ChEBI" id="CHEBI:49883"/>
    </cofactor>
    <text evidence="5">Binds 1 [4Fe-4S] cluster. The cluster is coordinated with 3 cysteines and an exchangeable S-adenosyl-L-methionine.</text>
</comment>
<keyword evidence="1 5" id="KW-0949">S-adenosyl-L-methionine</keyword>
<evidence type="ECO:0000256" key="5">
    <source>
        <dbReference type="PIRSR" id="PIRSR004869-50"/>
    </source>
</evidence>
<organism evidence="7 8">
    <name type="scientific">Candidatus Borkfalkia faecipullorum</name>
    <dbReference type="NCBI Taxonomy" id="2838510"/>
    <lineage>
        <taxon>Bacteria</taxon>
        <taxon>Bacillati</taxon>
        <taxon>Bacillota</taxon>
        <taxon>Clostridia</taxon>
        <taxon>Christensenellales</taxon>
        <taxon>Christensenellaceae</taxon>
        <taxon>Candidatus Borkfalkia</taxon>
    </lineage>
</organism>
<feature type="binding site" evidence="5">
    <location>
        <position position="68"/>
    </location>
    <ligand>
        <name>[4Fe-4S] cluster</name>
        <dbReference type="ChEBI" id="CHEBI:49883"/>
        <note>4Fe-4S-S-AdoMet</note>
    </ligand>
</feature>
<dbReference type="InterPro" id="IPR007197">
    <property type="entry name" value="rSAM"/>
</dbReference>
<dbReference type="GO" id="GO:0003824">
    <property type="term" value="F:catalytic activity"/>
    <property type="evidence" value="ECO:0007669"/>
    <property type="project" value="InterPro"/>
</dbReference>
<evidence type="ECO:0000313" key="8">
    <source>
        <dbReference type="Proteomes" id="UP000824204"/>
    </source>
</evidence>
<dbReference type="SFLD" id="SFLDG01099">
    <property type="entry name" value="Uncharacterised_Radical_SAM_Su"/>
    <property type="match status" value="1"/>
</dbReference>
<evidence type="ECO:0000256" key="3">
    <source>
        <dbReference type="ARBA" id="ARBA00023004"/>
    </source>
</evidence>
<evidence type="ECO:0000313" key="7">
    <source>
        <dbReference type="EMBL" id="HIX08080.1"/>
    </source>
</evidence>
<dbReference type="SUPFAM" id="SSF102114">
    <property type="entry name" value="Radical SAM enzymes"/>
    <property type="match status" value="1"/>
</dbReference>
<proteinExistence type="predicted"/>
<keyword evidence="3 5" id="KW-0408">Iron</keyword>
<sequence>MWYNQYMKTECRLCPVACGADRTKTAGACGATDKVRIANFGLHPYEEPCISCKNGSGTVFFSGCSLRCVFCQNHEISRAAVGEVYDEDRLIGLFRTLEEMGAENINLVTAFHYVPVLLRVFAKYRPKIPVVYNTHSYERVEVLQALDKYIDVYLPDLKYYSPKVSLRYTGKSNYFEYASRAIGFMAQREAEFEDEKMVRGCIVRHLILPLNVRDSIALIDWFAQKKFPAYFSLMRQYTPCGEIEKFPELQRRITAREYEAVLSHLLECGLERVFVQERGAADEKFIPNFTGGKKLF</sequence>
<dbReference type="PIRSF" id="PIRSF004869">
    <property type="entry name" value="PflX_prd"/>
    <property type="match status" value="1"/>
</dbReference>
<dbReference type="Pfam" id="PF04055">
    <property type="entry name" value="Radical_SAM"/>
    <property type="match status" value="1"/>
</dbReference>
<keyword evidence="2 5" id="KW-0479">Metal-binding</keyword>
<dbReference type="CDD" id="cd01335">
    <property type="entry name" value="Radical_SAM"/>
    <property type="match status" value="1"/>
</dbReference>
<feature type="domain" description="Radical SAM core" evidence="6">
    <location>
        <begin position="59"/>
        <end position="182"/>
    </location>
</feature>
<feature type="binding site" evidence="5">
    <location>
        <position position="71"/>
    </location>
    <ligand>
        <name>[4Fe-4S] cluster</name>
        <dbReference type="ChEBI" id="CHEBI:49883"/>
        <note>4Fe-4S-S-AdoMet</note>
    </ligand>
</feature>
<dbReference type="AlphaFoldDB" id="A0A9D2AGJ0"/>
<dbReference type="InterPro" id="IPR058240">
    <property type="entry name" value="rSAM_sf"/>
</dbReference>
<feature type="binding site" evidence="5">
    <location>
        <position position="64"/>
    </location>
    <ligand>
        <name>[4Fe-4S] cluster</name>
        <dbReference type="ChEBI" id="CHEBI:49883"/>
        <note>4Fe-4S-S-AdoMet</note>
    </ligand>
</feature>
<evidence type="ECO:0000256" key="1">
    <source>
        <dbReference type="ARBA" id="ARBA00022691"/>
    </source>
</evidence>
<reference evidence="7" key="1">
    <citation type="journal article" date="2021" name="PeerJ">
        <title>Extensive microbial diversity within the chicken gut microbiome revealed by metagenomics and culture.</title>
        <authorList>
            <person name="Gilroy R."/>
            <person name="Ravi A."/>
            <person name="Getino M."/>
            <person name="Pursley I."/>
            <person name="Horton D.L."/>
            <person name="Alikhan N.F."/>
            <person name="Baker D."/>
            <person name="Gharbi K."/>
            <person name="Hall N."/>
            <person name="Watson M."/>
            <person name="Adriaenssens E.M."/>
            <person name="Foster-Nyarko E."/>
            <person name="Jarju S."/>
            <person name="Secka A."/>
            <person name="Antonio M."/>
            <person name="Oren A."/>
            <person name="Chaudhuri R.R."/>
            <person name="La Ragione R."/>
            <person name="Hildebrand F."/>
            <person name="Pallen M.J."/>
        </authorList>
    </citation>
    <scope>NUCLEOTIDE SEQUENCE</scope>
    <source>
        <strain evidence="7">811</strain>
    </source>
</reference>